<keyword evidence="4" id="KW-1185">Reference proteome</keyword>
<evidence type="ECO:0000259" key="2">
    <source>
        <dbReference type="Pfam" id="PF13360"/>
    </source>
</evidence>
<dbReference type="Gene3D" id="2.130.10.10">
    <property type="entry name" value="YVTN repeat-like/Quinoprotein amine dehydrogenase"/>
    <property type="match status" value="2"/>
</dbReference>
<keyword evidence="1" id="KW-0732">Signal</keyword>
<organism evidence="3 4">
    <name type="scientific">Anatilimnocola aggregata</name>
    <dbReference type="NCBI Taxonomy" id="2528021"/>
    <lineage>
        <taxon>Bacteria</taxon>
        <taxon>Pseudomonadati</taxon>
        <taxon>Planctomycetota</taxon>
        <taxon>Planctomycetia</taxon>
        <taxon>Pirellulales</taxon>
        <taxon>Pirellulaceae</taxon>
        <taxon>Anatilimnocola</taxon>
    </lineage>
</organism>
<evidence type="ECO:0000313" key="4">
    <source>
        <dbReference type="Proteomes" id="UP000315017"/>
    </source>
</evidence>
<dbReference type="SUPFAM" id="SSF50998">
    <property type="entry name" value="Quinoprotein alcohol dehydrogenase-like"/>
    <property type="match status" value="1"/>
</dbReference>
<dbReference type="PANTHER" id="PTHR34512">
    <property type="entry name" value="CELL SURFACE PROTEIN"/>
    <property type="match status" value="1"/>
</dbReference>
<feature type="domain" description="Pyrrolo-quinoline quinone repeat" evidence="2">
    <location>
        <begin position="97"/>
        <end position="338"/>
    </location>
</feature>
<dbReference type="EMBL" id="CP036274">
    <property type="protein sequence ID" value="QDU27445.1"/>
    <property type="molecule type" value="Genomic_DNA"/>
</dbReference>
<dbReference type="AlphaFoldDB" id="A0A517YB24"/>
<feature type="chain" id="PRO_5022112297" evidence="1">
    <location>
        <begin position="22"/>
        <end position="418"/>
    </location>
</feature>
<dbReference type="InterPro" id="IPR002372">
    <property type="entry name" value="PQQ_rpt_dom"/>
</dbReference>
<reference evidence="3 4" key="1">
    <citation type="submission" date="2019-02" db="EMBL/GenBank/DDBJ databases">
        <title>Deep-cultivation of Planctomycetes and their phenomic and genomic characterization uncovers novel biology.</title>
        <authorList>
            <person name="Wiegand S."/>
            <person name="Jogler M."/>
            <person name="Boedeker C."/>
            <person name="Pinto D."/>
            <person name="Vollmers J."/>
            <person name="Rivas-Marin E."/>
            <person name="Kohn T."/>
            <person name="Peeters S.H."/>
            <person name="Heuer A."/>
            <person name="Rast P."/>
            <person name="Oberbeckmann S."/>
            <person name="Bunk B."/>
            <person name="Jeske O."/>
            <person name="Meyerdierks A."/>
            <person name="Storesund J.E."/>
            <person name="Kallscheuer N."/>
            <person name="Luecker S."/>
            <person name="Lage O.M."/>
            <person name="Pohl T."/>
            <person name="Merkel B.J."/>
            <person name="Hornburger P."/>
            <person name="Mueller R.-W."/>
            <person name="Bruemmer F."/>
            <person name="Labrenz M."/>
            <person name="Spormann A.M."/>
            <person name="Op den Camp H."/>
            <person name="Overmann J."/>
            <person name="Amann R."/>
            <person name="Jetten M.S.M."/>
            <person name="Mascher T."/>
            <person name="Medema M.H."/>
            <person name="Devos D.P."/>
            <person name="Kaster A.-K."/>
            <person name="Ovreas L."/>
            <person name="Rohde M."/>
            <person name="Galperin M.Y."/>
            <person name="Jogler C."/>
        </authorList>
    </citation>
    <scope>NUCLEOTIDE SEQUENCE [LARGE SCALE GENOMIC DNA]</scope>
    <source>
        <strain evidence="3 4">ETA_A8</strain>
    </source>
</reference>
<dbReference type="OrthoDB" id="244732at2"/>
<name>A0A517YB24_9BACT</name>
<dbReference type="InterPro" id="IPR018391">
    <property type="entry name" value="PQQ_b-propeller_rpt"/>
</dbReference>
<gene>
    <name evidence="3" type="ORF">ETAA8_25330</name>
</gene>
<dbReference type="InterPro" id="IPR015943">
    <property type="entry name" value="WD40/YVTN_repeat-like_dom_sf"/>
</dbReference>
<evidence type="ECO:0000256" key="1">
    <source>
        <dbReference type="SAM" id="SignalP"/>
    </source>
</evidence>
<dbReference type="InterPro" id="IPR011047">
    <property type="entry name" value="Quinoprotein_ADH-like_sf"/>
</dbReference>
<dbReference type="KEGG" id="aagg:ETAA8_25330"/>
<evidence type="ECO:0000313" key="3">
    <source>
        <dbReference type="EMBL" id="QDU27445.1"/>
    </source>
</evidence>
<feature type="signal peptide" evidence="1">
    <location>
        <begin position="1"/>
        <end position="21"/>
    </location>
</feature>
<accession>A0A517YB24</accession>
<dbReference type="RefSeq" id="WP_145088283.1">
    <property type="nucleotide sequence ID" value="NZ_CP036274.1"/>
</dbReference>
<sequence length="418" mass="45149" precursor="true">MKTYFWTWSVLVCFLALPAVAEDWPQFRGILQDGVATTANLPTTWSNSQNLLWQAKLPGPGSSSPVVVGGKIYLTSYSGYGEDENNPGDQSALQRQVLCFDLKTGKEEWTFAAKALVPEESFQGFQALHGYASSTPACDSDALYVFFGKSGVGCLGLNGKPRWGCKVGDKTHSWGSGTSPVLYKNTVIVNASVESGALVGINKKTGSIAWTQRGVRAAWNSPILVKAPNNKVELVLSSEGELQGYDPENGKPLWRAPGIQDYVCPSVIAHDGIIYAIGARSGMGVAVKAGGRGDVPVLWEMKRGSNVCSPVFHEGHLYWTHESRGVAYCADAKTGEVLYEQRLEPRPDLIYASGLLAGDKIYYVSRNNGVYVVAAKPQFELVAHNRSLDSSVFNASPVAVDGKLLLRSNEALYCVGLK</sequence>
<dbReference type="Proteomes" id="UP000315017">
    <property type="component" value="Chromosome"/>
</dbReference>
<dbReference type="Pfam" id="PF13360">
    <property type="entry name" value="PQQ_2"/>
    <property type="match status" value="1"/>
</dbReference>
<protein>
    <submittedName>
        <fullName evidence="3">Outer membrane biogenesis protein BamB</fullName>
    </submittedName>
</protein>
<proteinExistence type="predicted"/>
<dbReference type="SMART" id="SM00564">
    <property type="entry name" value="PQQ"/>
    <property type="match status" value="3"/>
</dbReference>
<dbReference type="PANTHER" id="PTHR34512:SF30">
    <property type="entry name" value="OUTER MEMBRANE PROTEIN ASSEMBLY FACTOR BAMB"/>
    <property type="match status" value="1"/>
</dbReference>